<dbReference type="InterPro" id="IPR008928">
    <property type="entry name" value="6-hairpin_glycosidase_sf"/>
</dbReference>
<feature type="signal peptide" evidence="1">
    <location>
        <begin position="1"/>
        <end position="33"/>
    </location>
</feature>
<evidence type="ECO:0000256" key="1">
    <source>
        <dbReference type="SAM" id="SignalP"/>
    </source>
</evidence>
<evidence type="ECO:0000313" key="2">
    <source>
        <dbReference type="EMBL" id="SEQ03252.1"/>
    </source>
</evidence>
<keyword evidence="3" id="KW-1185">Reference proteome</keyword>
<evidence type="ECO:0008006" key="4">
    <source>
        <dbReference type="Google" id="ProtNLM"/>
    </source>
</evidence>
<dbReference type="SUPFAM" id="SSF48208">
    <property type="entry name" value="Six-hairpin glycosidases"/>
    <property type="match status" value="1"/>
</dbReference>
<dbReference type="InterPro" id="IPR006311">
    <property type="entry name" value="TAT_signal"/>
</dbReference>
<keyword evidence="1" id="KW-0732">Signal</keyword>
<dbReference type="GO" id="GO:0005975">
    <property type="term" value="P:carbohydrate metabolic process"/>
    <property type="evidence" value="ECO:0007669"/>
    <property type="project" value="InterPro"/>
</dbReference>
<dbReference type="AlphaFoldDB" id="A0A1H9CPV7"/>
<accession>A0A1H9CPV7</accession>
<dbReference type="EMBL" id="FOFA01000002">
    <property type="protein sequence ID" value="SEQ03252.1"/>
    <property type="molecule type" value="Genomic_DNA"/>
</dbReference>
<sequence length="450" mass="48278">MTSPTTGRTSPHPTRRALLGAGAALGASVPLIAARTLPAAAADQGSAHADRSARAALHFLQQVTDAYATKGPRLAQSYDDSRLGDIGFVYDNALTCMALLAAGDRARARAVGDALLLVQDRDPTGDGRLRQAYHVATFAKPGTAPVPGNEYGFTGTAVGDMAWTGLALAQLAHATGHAPYRRGLLRIARWIVDRARSTSGLGGFTFGETAGLEGHKSTEHNIDLYALFRLVARVTGEPSWLEHAEHARAFVRAVWNAEDGFFWTGSDDGATINKAAHQRPLDVQTWSWLSIGEQRHAGCLDWARTTLATTDTPLRTNSSLRGSYAVSGVGFSSGTLSTDVTVRVGGQEWNPKPDDGAVWFEGTAQLALALHRRNAPDDRARARILLEEIRSGQDRLGATQTFHQKRVTGGVVAASSPLDTGFGFDYSQDLHVGATSWYLFAAMRSNPFRF</sequence>
<name>A0A1H9CPV7_9ACTN</name>
<organism evidence="2 3">
    <name type="scientific">Microlunatus flavus</name>
    <dbReference type="NCBI Taxonomy" id="1036181"/>
    <lineage>
        <taxon>Bacteria</taxon>
        <taxon>Bacillati</taxon>
        <taxon>Actinomycetota</taxon>
        <taxon>Actinomycetes</taxon>
        <taxon>Propionibacteriales</taxon>
        <taxon>Propionibacteriaceae</taxon>
        <taxon>Microlunatus</taxon>
    </lineage>
</organism>
<proteinExistence type="predicted"/>
<dbReference type="PROSITE" id="PS51318">
    <property type="entry name" value="TAT"/>
    <property type="match status" value="1"/>
</dbReference>
<evidence type="ECO:0000313" key="3">
    <source>
        <dbReference type="Proteomes" id="UP000198504"/>
    </source>
</evidence>
<dbReference type="RefSeq" id="WP_091178186.1">
    <property type="nucleotide sequence ID" value="NZ_FOFA01000002.1"/>
</dbReference>
<reference evidence="3" key="1">
    <citation type="submission" date="2016-10" db="EMBL/GenBank/DDBJ databases">
        <authorList>
            <person name="Varghese N."/>
            <person name="Submissions S."/>
        </authorList>
    </citation>
    <scope>NUCLEOTIDE SEQUENCE [LARGE SCALE GENOMIC DNA]</scope>
    <source>
        <strain evidence="3">CGMCC 4.6856</strain>
    </source>
</reference>
<feature type="chain" id="PRO_5038578366" description="Tat pathway signal sequence domain protein" evidence="1">
    <location>
        <begin position="34"/>
        <end position="450"/>
    </location>
</feature>
<dbReference type="STRING" id="1036181.SAMN05421756_102287"/>
<dbReference type="OrthoDB" id="1171174at2"/>
<protein>
    <recommendedName>
        <fullName evidence="4">Tat pathway signal sequence domain protein</fullName>
    </recommendedName>
</protein>
<dbReference type="Gene3D" id="1.50.10.20">
    <property type="match status" value="1"/>
</dbReference>
<dbReference type="Proteomes" id="UP000198504">
    <property type="component" value="Unassembled WGS sequence"/>
</dbReference>
<gene>
    <name evidence="2" type="ORF">SAMN05421756_102287</name>
</gene>